<dbReference type="GO" id="GO:0005840">
    <property type="term" value="C:ribosome"/>
    <property type="evidence" value="ECO:0007669"/>
    <property type="project" value="UniProtKB-KW"/>
</dbReference>
<dbReference type="SUPFAM" id="SSF54999">
    <property type="entry name" value="Ribosomal protein S10"/>
    <property type="match status" value="1"/>
</dbReference>
<dbReference type="InterPro" id="IPR001848">
    <property type="entry name" value="Ribosomal_uS10"/>
</dbReference>
<sequence>MTYQLILSLKSFEPKLIENYLKNVQSLAHKLKNEQLVGRSVSSLRNTGASPTKIRKITVLSSPHIDKKAREQFEMRVFQKHLRVDTFSTFLEFFLFVDLFKAIASVGVQSKLKFQTRTKL</sequence>
<comment type="similarity">
    <text evidence="1">Belongs to the universal ribosomal protein uS10 family.</text>
</comment>
<evidence type="ECO:0000313" key="6">
    <source>
        <dbReference type="Proteomes" id="UP000198341"/>
    </source>
</evidence>
<dbReference type="RefSeq" id="YP_008994811.1">
    <property type="nucleotide sequence ID" value="NC_023273.1"/>
</dbReference>
<organism evidence="5 6">
    <name type="scientific">Bathycoccus prasinos</name>
    <dbReference type="NCBI Taxonomy" id="41875"/>
    <lineage>
        <taxon>Eukaryota</taxon>
        <taxon>Viridiplantae</taxon>
        <taxon>Chlorophyta</taxon>
        <taxon>Mamiellophyceae</taxon>
        <taxon>Mamiellales</taxon>
        <taxon>Bathycoccaceae</taxon>
        <taxon>Bathycoccus</taxon>
    </lineage>
</organism>
<evidence type="ECO:0000256" key="3">
    <source>
        <dbReference type="ARBA" id="ARBA00023274"/>
    </source>
</evidence>
<protein>
    <submittedName>
        <fullName evidence="5">Ribosomal protein S10</fullName>
    </submittedName>
</protein>
<dbReference type="InterPro" id="IPR027486">
    <property type="entry name" value="Ribosomal_uS10_dom"/>
</dbReference>
<dbReference type="InterPro" id="IPR036838">
    <property type="entry name" value="Ribosomal_uS10_dom_sf"/>
</dbReference>
<dbReference type="Gene3D" id="3.30.70.600">
    <property type="entry name" value="Ribosomal protein S10 domain"/>
    <property type="match status" value="1"/>
</dbReference>
<dbReference type="Pfam" id="PF00338">
    <property type="entry name" value="Ribosomal_S10"/>
    <property type="match status" value="1"/>
</dbReference>
<dbReference type="STRING" id="41875.K8E8R7"/>
<dbReference type="GO" id="GO:1990904">
    <property type="term" value="C:ribonucleoprotein complex"/>
    <property type="evidence" value="ECO:0007669"/>
    <property type="project" value="UniProtKB-KW"/>
</dbReference>
<evidence type="ECO:0000313" key="5">
    <source>
        <dbReference type="EMBL" id="CCO13959.1"/>
    </source>
</evidence>
<dbReference type="Proteomes" id="UP000198341">
    <property type="component" value="Mitochondrion MT"/>
</dbReference>
<dbReference type="OrthoDB" id="366214at2759"/>
<evidence type="ECO:0000256" key="1">
    <source>
        <dbReference type="ARBA" id="ARBA00007102"/>
    </source>
</evidence>
<keyword evidence="6" id="KW-1185">Reference proteome</keyword>
<gene>
    <name evidence="5" type="primary">Rps10</name>
    <name evidence="5" type="ordered locus">BathyMg00170</name>
</gene>
<dbReference type="AlphaFoldDB" id="K8E8R7"/>
<proteinExistence type="inferred from homology"/>
<reference evidence="5 6" key="1">
    <citation type="submission" date="2011-10" db="EMBL/GenBank/DDBJ databases">
        <authorList>
            <person name="Genoscope - CEA"/>
        </authorList>
    </citation>
    <scope>NUCLEOTIDE SEQUENCE [LARGE SCALE GENOMIC DNA]</scope>
    <source>
        <strain evidence="5 6">RCC 1105</strain>
    </source>
</reference>
<dbReference type="GeneID" id="18158103"/>
<evidence type="ECO:0000259" key="4">
    <source>
        <dbReference type="SMART" id="SM01403"/>
    </source>
</evidence>
<keyword evidence="3" id="KW-0687">Ribonucleoprotein</keyword>
<dbReference type="GO" id="GO:0003735">
    <property type="term" value="F:structural constituent of ribosome"/>
    <property type="evidence" value="ECO:0007669"/>
    <property type="project" value="InterPro"/>
</dbReference>
<dbReference type="PANTHER" id="PTHR11700">
    <property type="entry name" value="30S RIBOSOMAL PROTEIN S10 FAMILY MEMBER"/>
    <property type="match status" value="1"/>
</dbReference>
<dbReference type="SMART" id="SM01403">
    <property type="entry name" value="Ribosomal_S10"/>
    <property type="match status" value="1"/>
</dbReference>
<keyword evidence="2 5" id="KW-0689">Ribosomal protein</keyword>
<accession>K8E8R7</accession>
<dbReference type="PRINTS" id="PR00971">
    <property type="entry name" value="RIBOSOMALS10"/>
</dbReference>
<dbReference type="KEGG" id="bpg:BathyMg00170"/>
<dbReference type="EMBL" id="FO082258">
    <property type="protein sequence ID" value="CCO13959.1"/>
    <property type="molecule type" value="Genomic_DNA"/>
</dbReference>
<dbReference type="GO" id="GO:0006412">
    <property type="term" value="P:translation"/>
    <property type="evidence" value="ECO:0007669"/>
    <property type="project" value="InterPro"/>
</dbReference>
<feature type="domain" description="Small ribosomal subunit protein uS10" evidence="4">
    <location>
        <begin position="6"/>
        <end position="111"/>
    </location>
</feature>
<evidence type="ECO:0000256" key="2">
    <source>
        <dbReference type="ARBA" id="ARBA00022980"/>
    </source>
</evidence>
<name>K8E8R7_9CHLO</name>